<dbReference type="EMBL" id="OUNC01000012">
    <property type="protein sequence ID" value="SPP28229.1"/>
    <property type="molecule type" value="Genomic_DNA"/>
</dbReference>
<keyword evidence="3 6" id="KW-0812">Transmembrane</keyword>
<accession>A0A2X0QHY1</accession>
<evidence type="ECO:0000256" key="1">
    <source>
        <dbReference type="ARBA" id="ARBA00004651"/>
    </source>
</evidence>
<dbReference type="Pfam" id="PF01943">
    <property type="entry name" value="Polysacc_synt"/>
    <property type="match status" value="1"/>
</dbReference>
<protein>
    <submittedName>
        <fullName evidence="7">Polysaccharide biosynthesis protein</fullName>
    </submittedName>
</protein>
<feature type="transmembrane region" description="Helical" evidence="6">
    <location>
        <begin position="12"/>
        <end position="34"/>
    </location>
</feature>
<dbReference type="GO" id="GO:0005886">
    <property type="term" value="C:plasma membrane"/>
    <property type="evidence" value="ECO:0007669"/>
    <property type="project" value="UniProtKB-SubCell"/>
</dbReference>
<feature type="transmembrane region" description="Helical" evidence="6">
    <location>
        <begin position="84"/>
        <end position="102"/>
    </location>
</feature>
<organism evidence="7 8">
    <name type="scientific">Brochothrix thermosphacta</name>
    <name type="common">Microbacterium thermosphactum</name>
    <dbReference type="NCBI Taxonomy" id="2756"/>
    <lineage>
        <taxon>Bacteria</taxon>
        <taxon>Bacillati</taxon>
        <taxon>Bacillota</taxon>
        <taxon>Bacilli</taxon>
        <taxon>Bacillales</taxon>
        <taxon>Listeriaceae</taxon>
        <taxon>Brochothrix</taxon>
    </lineage>
</organism>
<dbReference type="PANTHER" id="PTHR30250">
    <property type="entry name" value="PST FAMILY PREDICTED COLANIC ACID TRANSPORTER"/>
    <property type="match status" value="1"/>
</dbReference>
<dbReference type="RefSeq" id="WP_120487680.1">
    <property type="nucleotide sequence ID" value="NZ_CBCPKC010000001.1"/>
</dbReference>
<feature type="transmembrane region" description="Helical" evidence="6">
    <location>
        <begin position="318"/>
        <end position="341"/>
    </location>
</feature>
<evidence type="ECO:0000256" key="2">
    <source>
        <dbReference type="ARBA" id="ARBA00022475"/>
    </source>
</evidence>
<evidence type="ECO:0000256" key="5">
    <source>
        <dbReference type="ARBA" id="ARBA00023136"/>
    </source>
</evidence>
<evidence type="ECO:0000256" key="6">
    <source>
        <dbReference type="SAM" id="Phobius"/>
    </source>
</evidence>
<gene>
    <name evidence="7" type="ORF">BTBSAS_20099</name>
</gene>
<proteinExistence type="predicted"/>
<feature type="transmembrane region" description="Helical" evidence="6">
    <location>
        <begin position="288"/>
        <end position="312"/>
    </location>
</feature>
<keyword evidence="4 6" id="KW-1133">Transmembrane helix</keyword>
<feature type="transmembrane region" description="Helical" evidence="6">
    <location>
        <begin position="348"/>
        <end position="369"/>
    </location>
</feature>
<feature type="transmembrane region" description="Helical" evidence="6">
    <location>
        <begin position="375"/>
        <end position="392"/>
    </location>
</feature>
<reference evidence="8" key="1">
    <citation type="submission" date="2018-04" db="EMBL/GenBank/DDBJ databases">
        <authorList>
            <person name="Illikoud N."/>
        </authorList>
    </citation>
    <scope>NUCLEOTIDE SEQUENCE [LARGE SCALE GENOMIC DNA]</scope>
</reference>
<feature type="transmembrane region" description="Helical" evidence="6">
    <location>
        <begin position="140"/>
        <end position="164"/>
    </location>
</feature>
<evidence type="ECO:0000256" key="3">
    <source>
        <dbReference type="ARBA" id="ARBA00022692"/>
    </source>
</evidence>
<dbReference type="InterPro" id="IPR050833">
    <property type="entry name" value="Poly_Biosynth_Transport"/>
</dbReference>
<feature type="transmembrane region" description="Helical" evidence="6">
    <location>
        <begin position="427"/>
        <end position="445"/>
    </location>
</feature>
<keyword evidence="5 6" id="KW-0472">Membrane</keyword>
<dbReference type="AlphaFoldDB" id="A0A2X0QHY1"/>
<evidence type="ECO:0000313" key="8">
    <source>
        <dbReference type="Proteomes" id="UP000270190"/>
    </source>
</evidence>
<feature type="transmembrane region" description="Helical" evidence="6">
    <location>
        <begin position="170"/>
        <end position="187"/>
    </location>
</feature>
<keyword evidence="2" id="KW-1003">Cell membrane</keyword>
<dbReference type="InterPro" id="IPR002797">
    <property type="entry name" value="Polysacc_synth"/>
</dbReference>
<feature type="transmembrane region" description="Helical" evidence="6">
    <location>
        <begin position="207"/>
        <end position="224"/>
    </location>
</feature>
<feature type="transmembrane region" description="Helical" evidence="6">
    <location>
        <begin position="46"/>
        <end position="63"/>
    </location>
</feature>
<sequence length="452" mass="50504">MVKLKGLSRDTLFIALGTVGNKVIVFLLVPFYTYFLTPAAYGQVDLLLLAVQVAVPLATLAYGDALLRFGIGASIKARQAQFSQGLYVIGTMLLLSGLPLLFLTGESFSLYALFVLLLVFQSSNLLIVQQLKANQQLRLYALNGLLFATILLIVSIFFLAYVGWETNGVILAQMIAYFLSSVVMLMAGRFKRFLRFQKPNSVLIKKMCVYALPLIPNSIMWWVMQVSDRFVVSFYLGLGATGLYAVATKIPSILSLVNTVFYQAWQLHALKTKDLQTVTRMFRYYSGFFILVTTVLMAITQPLVSLLFTAPFYDAWQYVPFLLIAVLFSSMASFLEIPYMIHKNTGRLLLTTIYGSVLNIILTLTLIPLMGVNGAGLATLISFMCTFILRACKNNIFTQLPYRPSFFISLVLLMMQAAFLLYSSFGISVQIAMIVAQLLVNRRLLLGFKTSH</sequence>
<dbReference type="Proteomes" id="UP000270190">
    <property type="component" value="Unassembled WGS sequence"/>
</dbReference>
<comment type="subcellular location">
    <subcellularLocation>
        <location evidence="1">Cell membrane</location>
        <topology evidence="1">Multi-pass membrane protein</topology>
    </subcellularLocation>
</comment>
<feature type="transmembrane region" description="Helical" evidence="6">
    <location>
        <begin position="108"/>
        <end position="128"/>
    </location>
</feature>
<dbReference type="PANTHER" id="PTHR30250:SF11">
    <property type="entry name" value="O-ANTIGEN TRANSPORTER-RELATED"/>
    <property type="match status" value="1"/>
</dbReference>
<evidence type="ECO:0000313" key="7">
    <source>
        <dbReference type="EMBL" id="SPP28229.1"/>
    </source>
</evidence>
<evidence type="ECO:0000256" key="4">
    <source>
        <dbReference type="ARBA" id="ARBA00022989"/>
    </source>
</evidence>
<name>A0A2X0QHY1_BROTH</name>